<keyword evidence="2" id="KW-1185">Reference proteome</keyword>
<dbReference type="SUPFAM" id="SSF101898">
    <property type="entry name" value="NHL repeat"/>
    <property type="match status" value="1"/>
</dbReference>
<dbReference type="KEGG" id="chyd:H4K34_06220"/>
<name>A0A7H0VI84_9FLAO</name>
<accession>A0A7H0VI84</accession>
<protein>
    <recommendedName>
        <fullName evidence="3">NHL repeat-containing protein</fullName>
    </recommendedName>
</protein>
<dbReference type="PROSITE" id="PS51257">
    <property type="entry name" value="PROKAR_LIPOPROTEIN"/>
    <property type="match status" value="1"/>
</dbReference>
<reference evidence="1 2" key="1">
    <citation type="submission" date="2020-08" db="EMBL/GenBank/DDBJ databases">
        <title>Croceimicrobium hydrocarbonivorans gen. nov., sp. nov., a novel marine bacterium isolated from a bacterial consortium that degrades polyethylene terephthalate.</title>
        <authorList>
            <person name="Liu R."/>
        </authorList>
    </citation>
    <scope>NUCLEOTIDE SEQUENCE [LARGE SCALE GENOMIC DNA]</scope>
    <source>
        <strain evidence="1 2">A20-9</strain>
    </source>
</reference>
<organism evidence="1 2">
    <name type="scientific">Croceimicrobium hydrocarbonivorans</name>
    <dbReference type="NCBI Taxonomy" id="2761580"/>
    <lineage>
        <taxon>Bacteria</taxon>
        <taxon>Pseudomonadati</taxon>
        <taxon>Bacteroidota</taxon>
        <taxon>Flavobacteriia</taxon>
        <taxon>Flavobacteriales</taxon>
        <taxon>Owenweeksiaceae</taxon>
        <taxon>Croceimicrobium</taxon>
    </lineage>
</organism>
<dbReference type="AlphaFoldDB" id="A0A7H0VI84"/>
<evidence type="ECO:0008006" key="3">
    <source>
        <dbReference type="Google" id="ProtNLM"/>
    </source>
</evidence>
<dbReference type="Gene3D" id="2.120.10.30">
    <property type="entry name" value="TolB, C-terminal domain"/>
    <property type="match status" value="1"/>
</dbReference>
<dbReference type="InterPro" id="IPR011042">
    <property type="entry name" value="6-blade_b-propeller_TolB-like"/>
</dbReference>
<sequence>MKKSVLFSILISALALVSCEDYLGKKTDLDFIDVPPDNSVREIAYVPILPILSDFDRPSDVCAGFDGLIYVVDEGSEEVVAMDESGRILGRKSVPGARSVIQDRRFDLLVIGTSDSLYNSGNGDTLLTFSTIYRLRMVGTGGYAISNAQIVNKIVHPFYYTQSNPVRRTNDFVRFNNIGIIGNSQDPNRNNQYYVSRQYVRNPDPDPNNPEISSGPLGPNDAVLYFGNDDVLISPISVQTASGFFNDFFEHPSGITTLTQPPQFGAQTSSDFLYTSLEEDNALKVQYIEFAETEFGAEYRPRILASGDTSQADGFINSPNKFRQPTDITYAGDGTQYLFVVDRETDSLYQFSFTGFEGVRPPAAAGVDRFVKTSFGGTGGGLMQFNDPVAVAYFNQIVYVADAGNGRIMRYKLTLDFD</sequence>
<gene>
    <name evidence="1" type="ORF">H4K34_06220</name>
</gene>
<dbReference type="Proteomes" id="UP000516305">
    <property type="component" value="Chromosome"/>
</dbReference>
<dbReference type="EMBL" id="CP060139">
    <property type="protein sequence ID" value="QNR25432.1"/>
    <property type="molecule type" value="Genomic_DNA"/>
</dbReference>
<evidence type="ECO:0000313" key="2">
    <source>
        <dbReference type="Proteomes" id="UP000516305"/>
    </source>
</evidence>
<evidence type="ECO:0000313" key="1">
    <source>
        <dbReference type="EMBL" id="QNR25432.1"/>
    </source>
</evidence>
<proteinExistence type="predicted"/>
<dbReference type="RefSeq" id="WP_210759960.1">
    <property type="nucleotide sequence ID" value="NZ_CP060139.1"/>
</dbReference>